<dbReference type="AlphaFoldDB" id="A0A4R6QJ95"/>
<protein>
    <submittedName>
        <fullName evidence="1">Uncharacterized protein</fullName>
    </submittedName>
</protein>
<sequence length="68" mass="7139">MITCPKIPFPVRVAGAIGAVMVTTSIMSGVDQFAPVPFSAILSIVQLDRVVVTGGVQLQRVVVTGRRS</sequence>
<accession>A0A4R6QJ95</accession>
<dbReference type="EMBL" id="SNXS01000004">
    <property type="protein sequence ID" value="TDP63786.1"/>
    <property type="molecule type" value="Genomic_DNA"/>
</dbReference>
<reference evidence="1 2" key="1">
    <citation type="submission" date="2019-03" db="EMBL/GenBank/DDBJ databases">
        <title>Genomic Encyclopedia of Type Strains, Phase IV (KMG-IV): sequencing the most valuable type-strain genomes for metagenomic binning, comparative biology and taxonomic classification.</title>
        <authorList>
            <person name="Goeker M."/>
        </authorList>
    </citation>
    <scope>NUCLEOTIDE SEQUENCE [LARGE SCALE GENOMIC DNA]</scope>
    <source>
        <strain evidence="1 2">DSM 16998</strain>
    </source>
</reference>
<evidence type="ECO:0000313" key="1">
    <source>
        <dbReference type="EMBL" id="TDP63786.1"/>
    </source>
</evidence>
<keyword evidence="2" id="KW-1185">Reference proteome</keyword>
<evidence type="ECO:0000313" key="2">
    <source>
        <dbReference type="Proteomes" id="UP000295361"/>
    </source>
</evidence>
<proteinExistence type="predicted"/>
<dbReference type="RefSeq" id="WP_133701653.1">
    <property type="nucleotide sequence ID" value="NZ_SNXS01000004.1"/>
</dbReference>
<name>A0A4R6QJ95_9BURK</name>
<dbReference type="InParanoid" id="A0A4R6QJ95"/>
<organism evidence="1 2">
    <name type="scientific">Roseateles toxinivorans</name>
    <dbReference type="NCBI Taxonomy" id="270368"/>
    <lineage>
        <taxon>Bacteria</taxon>
        <taxon>Pseudomonadati</taxon>
        <taxon>Pseudomonadota</taxon>
        <taxon>Betaproteobacteria</taxon>
        <taxon>Burkholderiales</taxon>
        <taxon>Sphaerotilaceae</taxon>
        <taxon>Roseateles</taxon>
    </lineage>
</organism>
<dbReference type="Proteomes" id="UP000295361">
    <property type="component" value="Unassembled WGS sequence"/>
</dbReference>
<comment type="caution">
    <text evidence="1">The sequence shown here is derived from an EMBL/GenBank/DDBJ whole genome shotgun (WGS) entry which is preliminary data.</text>
</comment>
<gene>
    <name evidence="1" type="ORF">DES47_10468</name>
</gene>